<dbReference type="SUPFAM" id="SSF52540">
    <property type="entry name" value="P-loop containing nucleoside triphosphate hydrolases"/>
    <property type="match status" value="1"/>
</dbReference>
<feature type="domain" description="TrmE-type G" evidence="7">
    <location>
        <begin position="210"/>
        <end position="345"/>
    </location>
</feature>
<dbReference type="NCBIfam" id="TIGR00231">
    <property type="entry name" value="small_GTP"/>
    <property type="match status" value="1"/>
</dbReference>
<dbReference type="Pfam" id="PF12631">
    <property type="entry name" value="MnmE_helical"/>
    <property type="match status" value="1"/>
</dbReference>
<dbReference type="GO" id="GO:0046872">
    <property type="term" value="F:metal ion binding"/>
    <property type="evidence" value="ECO:0007669"/>
    <property type="project" value="UniProtKB-KW"/>
</dbReference>
<name>A0A099GHM1_9RHOB</name>
<dbReference type="AlphaFoldDB" id="A0A099GHM1"/>
<dbReference type="Pfam" id="PF01926">
    <property type="entry name" value="MMR_HSR1"/>
    <property type="match status" value="1"/>
</dbReference>
<dbReference type="InterPro" id="IPR031168">
    <property type="entry name" value="G_TrmE"/>
</dbReference>
<evidence type="ECO:0000256" key="2">
    <source>
        <dbReference type="ARBA" id="ARBA00022694"/>
    </source>
</evidence>
<keyword evidence="3 6" id="KW-0547">Nucleotide-binding</keyword>
<feature type="binding site" evidence="6">
    <location>
        <position position="245"/>
    </location>
    <ligand>
        <name>Mg(2+)</name>
        <dbReference type="ChEBI" id="CHEBI:18420"/>
    </ligand>
</feature>
<dbReference type="InterPro" id="IPR004520">
    <property type="entry name" value="GTPase_MnmE"/>
</dbReference>
<dbReference type="Gene3D" id="3.40.50.300">
    <property type="entry name" value="P-loop containing nucleotide triphosphate hydrolases"/>
    <property type="match status" value="1"/>
</dbReference>
<dbReference type="HAMAP" id="MF_00379">
    <property type="entry name" value="GTPase_MnmE"/>
    <property type="match status" value="1"/>
</dbReference>
<dbReference type="GO" id="GO:0003924">
    <property type="term" value="F:GTPase activity"/>
    <property type="evidence" value="ECO:0007669"/>
    <property type="project" value="UniProtKB-UniRule"/>
</dbReference>
<reference evidence="8 9" key="1">
    <citation type="submission" date="2014-09" db="EMBL/GenBank/DDBJ databases">
        <authorList>
            <person name="McGinnis J.M."/>
            <person name="Wolfgang W.J."/>
        </authorList>
    </citation>
    <scope>NUCLEOTIDE SEQUENCE [LARGE SCALE GENOMIC DNA]</scope>
    <source>
        <strain evidence="8 9">5503</strain>
    </source>
</reference>
<keyword evidence="6" id="KW-0479">Metal-binding</keyword>
<keyword evidence="4 6" id="KW-0630">Potassium</keyword>
<dbReference type="RefSeq" id="WP_036709309.1">
    <property type="nucleotide sequence ID" value="NZ_JRKQ01000037.1"/>
</dbReference>
<evidence type="ECO:0000256" key="5">
    <source>
        <dbReference type="ARBA" id="ARBA00023134"/>
    </source>
</evidence>
<keyword evidence="6" id="KW-0460">Magnesium</keyword>
<feature type="binding site" evidence="6">
    <location>
        <begin position="239"/>
        <end position="245"/>
    </location>
    <ligand>
        <name>GTP</name>
        <dbReference type="ChEBI" id="CHEBI:37565"/>
    </ligand>
</feature>
<comment type="caution">
    <text evidence="6">Lacks conserved residue(s) required for the propagation of feature annotation.</text>
</comment>
<keyword evidence="6" id="KW-0378">Hydrolase</keyword>
<feature type="binding site" evidence="6">
    <location>
        <begin position="220"/>
        <end position="225"/>
    </location>
    <ligand>
        <name>GTP</name>
        <dbReference type="ChEBI" id="CHEBI:37565"/>
    </ligand>
</feature>
<dbReference type="InterPro" id="IPR027266">
    <property type="entry name" value="TrmE/GcvT-like"/>
</dbReference>
<keyword evidence="5 6" id="KW-0342">GTP-binding</keyword>
<dbReference type="SUPFAM" id="SSF116878">
    <property type="entry name" value="TrmE connector domain"/>
    <property type="match status" value="1"/>
</dbReference>
<dbReference type="InterPro" id="IPR005225">
    <property type="entry name" value="Small_GTP-bd"/>
</dbReference>
<feature type="binding site" evidence="6">
    <location>
        <position position="224"/>
    </location>
    <ligand>
        <name>Mg(2+)</name>
        <dbReference type="ChEBI" id="CHEBI:18420"/>
    </ligand>
</feature>
<evidence type="ECO:0000313" key="9">
    <source>
        <dbReference type="Proteomes" id="UP000029858"/>
    </source>
</evidence>
<dbReference type="GO" id="GO:0005737">
    <property type="term" value="C:cytoplasm"/>
    <property type="evidence" value="ECO:0007669"/>
    <property type="project" value="UniProtKB-SubCell"/>
</dbReference>
<evidence type="ECO:0000313" key="8">
    <source>
        <dbReference type="EMBL" id="KGJ22329.1"/>
    </source>
</evidence>
<dbReference type="InterPro" id="IPR027368">
    <property type="entry name" value="MnmE_dom2"/>
</dbReference>
<evidence type="ECO:0000259" key="7">
    <source>
        <dbReference type="PROSITE" id="PS51709"/>
    </source>
</evidence>
<dbReference type="Proteomes" id="UP000029858">
    <property type="component" value="Unassembled WGS sequence"/>
</dbReference>
<evidence type="ECO:0000256" key="1">
    <source>
        <dbReference type="ARBA" id="ARBA00011043"/>
    </source>
</evidence>
<feature type="binding site" evidence="6">
    <location>
        <begin position="264"/>
        <end position="267"/>
    </location>
    <ligand>
        <name>GTP</name>
        <dbReference type="ChEBI" id="CHEBI:37565"/>
    </ligand>
</feature>
<dbReference type="InterPro" id="IPR025867">
    <property type="entry name" value="MnmE_helical"/>
</dbReference>
<protein>
    <recommendedName>
        <fullName evidence="6">tRNA modification GTPase MnmE</fullName>
        <ecNumber evidence="6">3.6.-.-</ecNumber>
    </recommendedName>
</protein>
<comment type="subunit">
    <text evidence="6">Homodimer. Heterotetramer of two MnmE and two MnmG subunits.</text>
</comment>
<dbReference type="InterPro" id="IPR018948">
    <property type="entry name" value="GTP-bd_TrmE_N"/>
</dbReference>
<proteinExistence type="inferred from homology"/>
<sequence length="417" mass="44154">METIYAEATPPGRGGVSIVRLSGPRAREIGEALAGPLPRARMAYRRAVRDEGLIDEALVLRFDAGASFTGDEVVEFQLHGAPVIVRRLQAALSTRGARLAEAGEFTRRSFLNGTMALSGVEALSDLLAAETEAQRVQAMRVVSGELAAWTAALREKLIRAGALIEASLDFADEEVPEDVPPEVFELLAEVRAQIGRQILGVPAAERIRAGFEVAIIGPPNAGKSSLMNRIAGREVALVSDEAGTTRDVLELRTELGGLAVTFLDTAGLREAEDKVERMGVARARDRAAAADLRVILLGESLADEPLRVPGDIVVRSKADLGSGDISAVTGAGVDALLARVTDELTGRVAGAGLVSRHRQAEALRDAHAALGTADHTMPPEILAELVRNVSARLAEVVGRVAPDDYLDEVFSSFCIGK</sequence>
<accession>A0A099GHM1</accession>
<dbReference type="EC" id="3.6.-.-" evidence="6"/>
<dbReference type="CDD" id="cd04164">
    <property type="entry name" value="trmE"/>
    <property type="match status" value="1"/>
</dbReference>
<dbReference type="Gene3D" id="1.20.120.430">
    <property type="entry name" value="tRNA modification GTPase MnmE domain 2"/>
    <property type="match status" value="1"/>
</dbReference>
<dbReference type="InterPro" id="IPR027417">
    <property type="entry name" value="P-loop_NTPase"/>
</dbReference>
<dbReference type="PROSITE" id="PS51709">
    <property type="entry name" value="G_TRME"/>
    <property type="match status" value="1"/>
</dbReference>
<dbReference type="GO" id="GO:0030488">
    <property type="term" value="P:tRNA methylation"/>
    <property type="evidence" value="ECO:0007669"/>
    <property type="project" value="TreeGrafter"/>
</dbReference>
<dbReference type="EMBL" id="JRKQ01000037">
    <property type="protein sequence ID" value="KGJ22329.1"/>
    <property type="molecule type" value="Genomic_DNA"/>
</dbReference>
<dbReference type="Pfam" id="PF10396">
    <property type="entry name" value="TrmE_N"/>
    <property type="match status" value="1"/>
</dbReference>
<comment type="function">
    <text evidence="6">Exhibits a very high intrinsic GTPase hydrolysis rate. Involved in the addition of a carboxymethylaminomethyl (cmnm) group at the wobble position (U34) of certain tRNAs, forming tRNA-cmnm(5)s(2)U34.</text>
</comment>
<dbReference type="GO" id="GO:0002098">
    <property type="term" value="P:tRNA wobble uridine modification"/>
    <property type="evidence" value="ECO:0007669"/>
    <property type="project" value="TreeGrafter"/>
</dbReference>
<evidence type="ECO:0000256" key="4">
    <source>
        <dbReference type="ARBA" id="ARBA00022958"/>
    </source>
</evidence>
<evidence type="ECO:0000256" key="6">
    <source>
        <dbReference type="HAMAP-Rule" id="MF_00379"/>
    </source>
</evidence>
<reference evidence="8 9" key="2">
    <citation type="submission" date="2014-10" db="EMBL/GenBank/DDBJ databases">
        <title>Paracoccus sanguinis sp. nov., isolated from clinical specimens of New York State patients.</title>
        <authorList>
            <person name="Mingle L.A."/>
            <person name="Cole J.A."/>
            <person name="Lapierre P."/>
            <person name="Musser K.A."/>
        </authorList>
    </citation>
    <scope>NUCLEOTIDE SEQUENCE [LARGE SCALE GENOMIC DNA]</scope>
    <source>
        <strain evidence="8 9">5503</strain>
    </source>
</reference>
<keyword evidence="2 6" id="KW-0819">tRNA processing</keyword>
<comment type="subcellular location">
    <subcellularLocation>
        <location evidence="6">Cytoplasm</location>
    </subcellularLocation>
</comment>
<dbReference type="SUPFAM" id="SSF103025">
    <property type="entry name" value="Folate-binding domain"/>
    <property type="match status" value="1"/>
</dbReference>
<dbReference type="PANTHER" id="PTHR42714:SF2">
    <property type="entry name" value="TRNA MODIFICATION GTPASE GTPBP3, MITOCHONDRIAL"/>
    <property type="match status" value="1"/>
</dbReference>
<gene>
    <name evidence="6" type="primary">mnmE</name>
    <name evidence="6" type="synonym">trmE</name>
    <name evidence="8" type="ORF">IX56_08690</name>
</gene>
<evidence type="ECO:0000256" key="3">
    <source>
        <dbReference type="ARBA" id="ARBA00022741"/>
    </source>
</evidence>
<comment type="similarity">
    <text evidence="1 6">Belongs to the TRAFAC class TrmE-Era-EngA-EngB-Septin-like GTPase superfamily. TrmE GTPase family.</text>
</comment>
<dbReference type="CDD" id="cd14858">
    <property type="entry name" value="TrmE_N"/>
    <property type="match status" value="1"/>
</dbReference>
<dbReference type="GO" id="GO:0005525">
    <property type="term" value="F:GTP binding"/>
    <property type="evidence" value="ECO:0007669"/>
    <property type="project" value="UniProtKB-UniRule"/>
</dbReference>
<dbReference type="NCBIfam" id="NF003661">
    <property type="entry name" value="PRK05291.1-3"/>
    <property type="match status" value="1"/>
</dbReference>
<dbReference type="InterPro" id="IPR006073">
    <property type="entry name" value="GTP-bd"/>
</dbReference>
<organism evidence="8 9">
    <name type="scientific">Paracoccus sanguinis</name>
    <dbReference type="NCBI Taxonomy" id="1545044"/>
    <lineage>
        <taxon>Bacteria</taxon>
        <taxon>Pseudomonadati</taxon>
        <taxon>Pseudomonadota</taxon>
        <taxon>Alphaproteobacteria</taxon>
        <taxon>Rhodobacterales</taxon>
        <taxon>Paracoccaceae</taxon>
        <taxon>Paracoccus</taxon>
    </lineage>
</organism>
<dbReference type="PANTHER" id="PTHR42714">
    <property type="entry name" value="TRNA MODIFICATION GTPASE GTPBP3"/>
    <property type="match status" value="1"/>
</dbReference>
<dbReference type="Gene3D" id="3.30.1360.120">
    <property type="entry name" value="Probable tRNA modification gtpase trme, domain 1"/>
    <property type="match status" value="1"/>
</dbReference>
<keyword evidence="6" id="KW-0963">Cytoplasm</keyword>
<comment type="cofactor">
    <cofactor evidence="6">
        <name>K(+)</name>
        <dbReference type="ChEBI" id="CHEBI:29103"/>
    </cofactor>
    <text evidence="6">Binds 1 potassium ion per subunit.</text>
</comment>
<comment type="caution">
    <text evidence="8">The sequence shown here is derived from an EMBL/GenBank/DDBJ whole genome shotgun (WGS) entry which is preliminary data.</text>
</comment>